<name>A0A843TEC4_COLES</name>
<gene>
    <name evidence="1" type="ORF">Taro_003034</name>
</gene>
<dbReference type="Proteomes" id="UP000652761">
    <property type="component" value="Unassembled WGS sequence"/>
</dbReference>
<dbReference type="EMBL" id="NMUH01000076">
    <property type="protein sequence ID" value="MQL70712.1"/>
    <property type="molecule type" value="Genomic_DNA"/>
</dbReference>
<protein>
    <submittedName>
        <fullName evidence="1">Uncharacterized protein</fullName>
    </submittedName>
</protein>
<organism evidence="1 2">
    <name type="scientific">Colocasia esculenta</name>
    <name type="common">Wild taro</name>
    <name type="synonym">Arum esculentum</name>
    <dbReference type="NCBI Taxonomy" id="4460"/>
    <lineage>
        <taxon>Eukaryota</taxon>
        <taxon>Viridiplantae</taxon>
        <taxon>Streptophyta</taxon>
        <taxon>Embryophyta</taxon>
        <taxon>Tracheophyta</taxon>
        <taxon>Spermatophyta</taxon>
        <taxon>Magnoliopsida</taxon>
        <taxon>Liliopsida</taxon>
        <taxon>Araceae</taxon>
        <taxon>Aroideae</taxon>
        <taxon>Colocasieae</taxon>
        <taxon>Colocasia</taxon>
    </lineage>
</organism>
<comment type="caution">
    <text evidence="1">The sequence shown here is derived from an EMBL/GenBank/DDBJ whole genome shotgun (WGS) entry which is preliminary data.</text>
</comment>
<sequence>MCFNKYPAAKTRQRDRVPPYFLRYRVVFKIWIKSLVNTMNGGSDPGLHKFVSSGVDTVRLCVDTVCLCVDTTQLPDWDSVSTQYQAVSTLNPVPRRPVLQNWDSVSTHSMVVSTHSS</sequence>
<proteinExistence type="predicted"/>
<reference evidence="1" key="1">
    <citation type="submission" date="2017-07" db="EMBL/GenBank/DDBJ databases">
        <title>Taro Niue Genome Assembly and Annotation.</title>
        <authorList>
            <person name="Atibalentja N."/>
            <person name="Keating K."/>
            <person name="Fields C.J."/>
        </authorList>
    </citation>
    <scope>NUCLEOTIDE SEQUENCE</scope>
    <source>
        <strain evidence="1">Niue_2</strain>
        <tissue evidence="1">Leaf</tissue>
    </source>
</reference>
<keyword evidence="2" id="KW-1185">Reference proteome</keyword>
<evidence type="ECO:0000313" key="2">
    <source>
        <dbReference type="Proteomes" id="UP000652761"/>
    </source>
</evidence>
<accession>A0A843TEC4</accession>
<dbReference type="AlphaFoldDB" id="A0A843TEC4"/>
<evidence type="ECO:0000313" key="1">
    <source>
        <dbReference type="EMBL" id="MQL70712.1"/>
    </source>
</evidence>